<comment type="similarity">
    <text evidence="1 6">Belongs to the acylphosphatase family.</text>
</comment>
<dbReference type="EC" id="3.6.1.7" evidence="2 5"/>
<dbReference type="GO" id="GO:0003998">
    <property type="term" value="F:acylphosphatase activity"/>
    <property type="evidence" value="ECO:0007669"/>
    <property type="project" value="UniProtKB-EC"/>
</dbReference>
<dbReference type="Gene3D" id="3.30.70.100">
    <property type="match status" value="1"/>
</dbReference>
<name>A0A7G9FQW9_9FIRM</name>
<dbReference type="Pfam" id="PF00708">
    <property type="entry name" value="Acylphosphatase"/>
    <property type="match status" value="1"/>
</dbReference>
<dbReference type="PROSITE" id="PS51160">
    <property type="entry name" value="ACYLPHOSPHATASE_3"/>
    <property type="match status" value="1"/>
</dbReference>
<proteinExistence type="inferred from homology"/>
<dbReference type="InterPro" id="IPR020456">
    <property type="entry name" value="Acylphosphatase"/>
</dbReference>
<feature type="active site" evidence="5">
    <location>
        <position position="21"/>
    </location>
</feature>
<sequence>MADIIRKHIIFHGSVQGVGFRYYSEHKANQLRLTGWVKNLYNGDVEMEVQGAESAIDELIAFLAGRRFVQITGMDVKKLDVVEEERSFGID</sequence>
<comment type="catalytic activity">
    <reaction evidence="4 5">
        <text>an acyl phosphate + H2O = a carboxylate + phosphate + H(+)</text>
        <dbReference type="Rhea" id="RHEA:14965"/>
        <dbReference type="ChEBI" id="CHEBI:15377"/>
        <dbReference type="ChEBI" id="CHEBI:15378"/>
        <dbReference type="ChEBI" id="CHEBI:29067"/>
        <dbReference type="ChEBI" id="CHEBI:43474"/>
        <dbReference type="ChEBI" id="CHEBI:59918"/>
        <dbReference type="EC" id="3.6.1.7"/>
    </reaction>
</comment>
<keyword evidence="5" id="KW-0378">Hydrolase</keyword>
<organism evidence="8 9">
    <name type="scientific">Wujia chipingensis</name>
    <dbReference type="NCBI Taxonomy" id="2763670"/>
    <lineage>
        <taxon>Bacteria</taxon>
        <taxon>Bacillati</taxon>
        <taxon>Bacillota</taxon>
        <taxon>Clostridia</taxon>
        <taxon>Lachnospirales</taxon>
        <taxon>Lachnospiraceae</taxon>
        <taxon>Wujia</taxon>
    </lineage>
</organism>
<evidence type="ECO:0000259" key="7">
    <source>
        <dbReference type="PROSITE" id="PS51160"/>
    </source>
</evidence>
<gene>
    <name evidence="8" type="ORF">H9Q76_06675</name>
</gene>
<dbReference type="PANTHER" id="PTHR47268:SF4">
    <property type="entry name" value="ACYLPHOSPHATASE"/>
    <property type="match status" value="1"/>
</dbReference>
<evidence type="ECO:0000313" key="8">
    <source>
        <dbReference type="EMBL" id="QNM00951.1"/>
    </source>
</evidence>
<protein>
    <recommendedName>
        <fullName evidence="3 5">acylphosphatase</fullName>
        <ecNumber evidence="2 5">3.6.1.7</ecNumber>
    </recommendedName>
</protein>
<evidence type="ECO:0000256" key="2">
    <source>
        <dbReference type="ARBA" id="ARBA00012150"/>
    </source>
</evidence>
<evidence type="ECO:0000256" key="5">
    <source>
        <dbReference type="PROSITE-ProRule" id="PRU00520"/>
    </source>
</evidence>
<evidence type="ECO:0000256" key="6">
    <source>
        <dbReference type="RuleBase" id="RU004168"/>
    </source>
</evidence>
<dbReference type="Proteomes" id="UP000515819">
    <property type="component" value="Chromosome"/>
</dbReference>
<dbReference type="RefSeq" id="WP_118734122.1">
    <property type="nucleotide sequence ID" value="NZ_CP060632.1"/>
</dbReference>
<dbReference type="AlphaFoldDB" id="A0A7G9FQW9"/>
<dbReference type="SUPFAM" id="SSF54975">
    <property type="entry name" value="Acylphosphatase/BLUF domain-like"/>
    <property type="match status" value="1"/>
</dbReference>
<feature type="domain" description="Acylphosphatase-like" evidence="7">
    <location>
        <begin position="6"/>
        <end position="91"/>
    </location>
</feature>
<dbReference type="PANTHER" id="PTHR47268">
    <property type="entry name" value="ACYLPHOSPHATASE"/>
    <property type="match status" value="1"/>
</dbReference>
<evidence type="ECO:0000256" key="3">
    <source>
        <dbReference type="ARBA" id="ARBA00015991"/>
    </source>
</evidence>
<evidence type="ECO:0000313" key="9">
    <source>
        <dbReference type="Proteomes" id="UP000515819"/>
    </source>
</evidence>
<evidence type="ECO:0000256" key="1">
    <source>
        <dbReference type="ARBA" id="ARBA00005614"/>
    </source>
</evidence>
<dbReference type="KEGG" id="wcp:H9Q76_06675"/>
<dbReference type="InterPro" id="IPR001792">
    <property type="entry name" value="Acylphosphatase-like_dom"/>
</dbReference>
<dbReference type="InterPro" id="IPR036046">
    <property type="entry name" value="Acylphosphatase-like_dom_sf"/>
</dbReference>
<feature type="active site" evidence="5">
    <location>
        <position position="39"/>
    </location>
</feature>
<evidence type="ECO:0000256" key="4">
    <source>
        <dbReference type="ARBA" id="ARBA00047645"/>
    </source>
</evidence>
<dbReference type="PROSITE" id="PS00151">
    <property type="entry name" value="ACYLPHOSPHATASE_2"/>
    <property type="match status" value="1"/>
</dbReference>
<accession>A0A7G9FQW9</accession>
<reference evidence="8 9" key="1">
    <citation type="submission" date="2020-08" db="EMBL/GenBank/DDBJ databases">
        <authorList>
            <person name="Liu C."/>
            <person name="Sun Q."/>
        </authorList>
    </citation>
    <scope>NUCLEOTIDE SEQUENCE [LARGE SCALE GENOMIC DNA]</scope>
    <source>
        <strain evidence="8 9">NSJ-4</strain>
    </source>
</reference>
<dbReference type="EMBL" id="CP060632">
    <property type="protein sequence ID" value="QNM00951.1"/>
    <property type="molecule type" value="Genomic_DNA"/>
</dbReference>
<keyword evidence="9" id="KW-1185">Reference proteome</keyword>
<dbReference type="InterPro" id="IPR017968">
    <property type="entry name" value="Acylphosphatase_CS"/>
</dbReference>